<dbReference type="EMBL" id="PUIA01000016">
    <property type="protein sequence ID" value="PQO38888.1"/>
    <property type="molecule type" value="Genomic_DNA"/>
</dbReference>
<evidence type="ECO:0000313" key="1">
    <source>
        <dbReference type="EMBL" id="PQO38888.1"/>
    </source>
</evidence>
<protein>
    <submittedName>
        <fullName evidence="1">Uncharacterized protein</fullName>
    </submittedName>
</protein>
<dbReference type="RefSeq" id="WP_105350087.1">
    <property type="nucleotide sequence ID" value="NZ_PUIA01000016.1"/>
</dbReference>
<gene>
    <name evidence="1" type="ORF">C5Y96_03175</name>
</gene>
<accession>A0A2S8G360</accession>
<comment type="caution">
    <text evidence="1">The sequence shown here is derived from an EMBL/GenBank/DDBJ whole genome shotgun (WGS) entry which is preliminary data.</text>
</comment>
<proteinExistence type="predicted"/>
<dbReference type="Proteomes" id="UP000240009">
    <property type="component" value="Unassembled WGS sequence"/>
</dbReference>
<dbReference type="AlphaFoldDB" id="A0A2S8G360"/>
<name>A0A2S8G360_9BACT</name>
<sequence length="182" mass="20505">MGTHASYESAFLLPLEQFLAILKPEHLAGIQHDAINLMQHRVRNPETCTNIYDLDELDLVVPHLQRAESIEDVRTFLNAAVQEALDSCNDDSQEAYYSFEDHFVLQLTFQCICHVVLPIQPKCLAILNEEDVDMGDFPPIGVPLLKFDFSDCFLVEMSEGGHQLARTLGESTIKPTEWTSLG</sequence>
<evidence type="ECO:0000313" key="2">
    <source>
        <dbReference type="Proteomes" id="UP000240009"/>
    </source>
</evidence>
<reference evidence="1 2" key="1">
    <citation type="submission" date="2018-02" db="EMBL/GenBank/DDBJ databases">
        <title>Comparative genomes isolates from brazilian mangrove.</title>
        <authorList>
            <person name="Araujo J.E."/>
            <person name="Taketani R.G."/>
            <person name="Silva M.C.P."/>
            <person name="Loureco M.V."/>
            <person name="Andreote F.D."/>
        </authorList>
    </citation>
    <scope>NUCLEOTIDE SEQUENCE [LARGE SCALE GENOMIC DNA]</scope>
    <source>
        <strain evidence="1 2">HEX-2 MGV</strain>
    </source>
</reference>
<organism evidence="1 2">
    <name type="scientific">Blastopirellula marina</name>
    <dbReference type="NCBI Taxonomy" id="124"/>
    <lineage>
        <taxon>Bacteria</taxon>
        <taxon>Pseudomonadati</taxon>
        <taxon>Planctomycetota</taxon>
        <taxon>Planctomycetia</taxon>
        <taxon>Pirellulales</taxon>
        <taxon>Pirellulaceae</taxon>
        <taxon>Blastopirellula</taxon>
    </lineage>
</organism>